<dbReference type="GO" id="GO:0006261">
    <property type="term" value="P:DNA-templated DNA replication"/>
    <property type="evidence" value="ECO:0007669"/>
    <property type="project" value="TreeGrafter"/>
</dbReference>
<dbReference type="Gene3D" id="1.10.20.10">
    <property type="entry name" value="Histone, subunit A"/>
    <property type="match status" value="1"/>
</dbReference>
<dbReference type="InterPro" id="IPR050568">
    <property type="entry name" value="Transcr_DNA_Rep_Reg"/>
</dbReference>
<dbReference type="Pfam" id="PF00808">
    <property type="entry name" value="CBFD_NFYB_HMF"/>
    <property type="match status" value="1"/>
</dbReference>
<evidence type="ECO:0000259" key="3">
    <source>
        <dbReference type="Pfam" id="PF00808"/>
    </source>
</evidence>
<gene>
    <name evidence="4" type="ORF">HK097_010676</name>
</gene>
<dbReference type="SUPFAM" id="SSF47113">
    <property type="entry name" value="Histone-fold"/>
    <property type="match status" value="1"/>
</dbReference>
<dbReference type="EMBL" id="JADGJD010000810">
    <property type="protein sequence ID" value="KAJ3048332.1"/>
    <property type="molecule type" value="Genomic_DNA"/>
</dbReference>
<dbReference type="PANTHER" id="PTHR10252">
    <property type="entry name" value="HISTONE-LIKE TRANSCRIPTION FACTOR CCAAT-RELATED"/>
    <property type="match status" value="1"/>
</dbReference>
<keyword evidence="5" id="KW-1185">Reference proteome</keyword>
<dbReference type="PANTHER" id="PTHR10252:SF54">
    <property type="entry name" value="CHROMATIN ACCESSIBILITY COMPLEX PROTEIN 1"/>
    <property type="match status" value="1"/>
</dbReference>
<protein>
    <recommendedName>
        <fullName evidence="3">Transcription factor CBF/NF-Y/archaeal histone domain-containing protein</fullName>
    </recommendedName>
</protein>
<feature type="domain" description="Transcription factor CBF/NF-Y/archaeal histone" evidence="3">
    <location>
        <begin position="1"/>
        <end position="54"/>
    </location>
</feature>
<sequence>MKEDKDVTALGHDAVFAVAYATELFLAHLAQKSYSLTREDQRKTITYKDVANAISKHDDLEFLADVVPHPVTMEQAVQRRKIVDKVRESF</sequence>
<organism evidence="4 5">
    <name type="scientific">Rhizophlyctis rosea</name>
    <dbReference type="NCBI Taxonomy" id="64517"/>
    <lineage>
        <taxon>Eukaryota</taxon>
        <taxon>Fungi</taxon>
        <taxon>Fungi incertae sedis</taxon>
        <taxon>Chytridiomycota</taxon>
        <taxon>Chytridiomycota incertae sedis</taxon>
        <taxon>Chytridiomycetes</taxon>
        <taxon>Rhizophlyctidales</taxon>
        <taxon>Rhizophlyctidaceae</taxon>
        <taxon>Rhizophlyctis</taxon>
    </lineage>
</organism>
<dbReference type="InterPro" id="IPR009072">
    <property type="entry name" value="Histone-fold"/>
</dbReference>
<dbReference type="Proteomes" id="UP001212841">
    <property type="component" value="Unassembled WGS sequence"/>
</dbReference>
<dbReference type="GO" id="GO:0046982">
    <property type="term" value="F:protein heterodimerization activity"/>
    <property type="evidence" value="ECO:0007669"/>
    <property type="project" value="InterPro"/>
</dbReference>
<evidence type="ECO:0000256" key="2">
    <source>
        <dbReference type="ARBA" id="ARBA00023242"/>
    </source>
</evidence>
<evidence type="ECO:0000313" key="5">
    <source>
        <dbReference type="Proteomes" id="UP001212841"/>
    </source>
</evidence>
<evidence type="ECO:0000256" key="1">
    <source>
        <dbReference type="ARBA" id="ARBA00004123"/>
    </source>
</evidence>
<comment type="subcellular location">
    <subcellularLocation>
        <location evidence="1">Nucleus</location>
    </subcellularLocation>
</comment>
<evidence type="ECO:0000313" key="4">
    <source>
        <dbReference type="EMBL" id="KAJ3048332.1"/>
    </source>
</evidence>
<dbReference type="CDD" id="cd23645">
    <property type="entry name" value="HFD_Dpb3-like"/>
    <property type="match status" value="1"/>
</dbReference>
<dbReference type="GO" id="GO:0008623">
    <property type="term" value="C:CHRAC"/>
    <property type="evidence" value="ECO:0007669"/>
    <property type="project" value="TreeGrafter"/>
</dbReference>
<dbReference type="InterPro" id="IPR003958">
    <property type="entry name" value="CBFA_NFYB_domain"/>
</dbReference>
<accession>A0AAD5X3L8</accession>
<comment type="caution">
    <text evidence="4">The sequence shown here is derived from an EMBL/GenBank/DDBJ whole genome shotgun (WGS) entry which is preliminary data.</text>
</comment>
<name>A0AAD5X3L8_9FUNG</name>
<reference evidence="4" key="1">
    <citation type="submission" date="2020-05" db="EMBL/GenBank/DDBJ databases">
        <title>Phylogenomic resolution of chytrid fungi.</title>
        <authorList>
            <person name="Stajich J.E."/>
            <person name="Amses K."/>
            <person name="Simmons R."/>
            <person name="Seto K."/>
            <person name="Myers J."/>
            <person name="Bonds A."/>
            <person name="Quandt C.A."/>
            <person name="Barry K."/>
            <person name="Liu P."/>
            <person name="Grigoriev I."/>
            <person name="Longcore J.E."/>
            <person name="James T.Y."/>
        </authorList>
    </citation>
    <scope>NUCLEOTIDE SEQUENCE</scope>
    <source>
        <strain evidence="4">JEL0318</strain>
    </source>
</reference>
<keyword evidence="2" id="KW-0539">Nucleus</keyword>
<dbReference type="AlphaFoldDB" id="A0AAD5X3L8"/>
<proteinExistence type="predicted"/>